<evidence type="ECO:0000259" key="4">
    <source>
        <dbReference type="Pfam" id="PF00651"/>
    </source>
</evidence>
<dbReference type="InterPro" id="IPR015915">
    <property type="entry name" value="Kelch-typ_b-propeller"/>
</dbReference>
<dbReference type="PANTHER" id="PTHR43503:SF2">
    <property type="entry name" value="NEGATIVE REGULATOR OF SPORULATION MDS3-RELATED"/>
    <property type="match status" value="1"/>
</dbReference>
<feature type="compositionally biased region" description="Polar residues" evidence="3">
    <location>
        <begin position="546"/>
        <end position="563"/>
    </location>
</feature>
<dbReference type="GO" id="GO:0045454">
    <property type="term" value="P:cell redox homeostasis"/>
    <property type="evidence" value="ECO:0007669"/>
    <property type="project" value="TreeGrafter"/>
</dbReference>
<protein>
    <recommendedName>
        <fullName evidence="4">BTB domain-containing protein</fullName>
    </recommendedName>
</protein>
<dbReference type="Gene3D" id="2.120.10.80">
    <property type="entry name" value="Kelch-type beta propeller"/>
    <property type="match status" value="1"/>
</dbReference>
<dbReference type="Gene3D" id="3.30.710.10">
    <property type="entry name" value="Potassium Channel Kv1.1, Chain A"/>
    <property type="match status" value="1"/>
</dbReference>
<dbReference type="Pfam" id="PF00651">
    <property type="entry name" value="BTB"/>
    <property type="match status" value="1"/>
</dbReference>
<reference evidence="5 6" key="1">
    <citation type="journal article" date="2020" name="Microb. Genom.">
        <title>Genetic diversity of clinical and environmental Mucorales isolates obtained from an investigation of mucormycosis cases among solid organ transplant recipients.</title>
        <authorList>
            <person name="Nguyen M.H."/>
            <person name="Kaul D."/>
            <person name="Muto C."/>
            <person name="Cheng S.J."/>
            <person name="Richter R.A."/>
            <person name="Bruno V.M."/>
            <person name="Liu G."/>
            <person name="Beyhan S."/>
            <person name="Sundermann A.J."/>
            <person name="Mounaud S."/>
            <person name="Pasculle A.W."/>
            <person name="Nierman W.C."/>
            <person name="Driscoll E."/>
            <person name="Cumbie R."/>
            <person name="Clancy C.J."/>
            <person name="Dupont C.L."/>
        </authorList>
    </citation>
    <scope>NUCLEOTIDE SEQUENCE [LARGE SCALE GENOMIC DNA]</scope>
    <source>
        <strain evidence="5 6">GL24</strain>
    </source>
</reference>
<dbReference type="GO" id="GO:0005739">
    <property type="term" value="C:mitochondrion"/>
    <property type="evidence" value="ECO:0007669"/>
    <property type="project" value="TreeGrafter"/>
</dbReference>
<gene>
    <name evidence="5" type="ORF">G6F50_009261</name>
</gene>
<sequence>MSQSIADLTTEIRPTSGDIPPPLVGASTTVVGNQLFLFGGRLVSSRQLTNHLYILNLDTFVWHHHIAQPNSPPPPRPRYFHSTDFYKRYLIVFGGMANSSRSSLSALDDMCLFDVKLMVWKHVELRPSLYKPQARYAHLSVRSADKLVIMGGQNMSNQYINEINVFCLSSLTWIAGASLQRQYGAYRSVAFCPTDTDTSFMPSAPFWEKNDNSSHEDDTSRICVYSNYNFIDVTRELQSFSSMPSLDFRDHSGDMSGVSLPPGLRFPSGHLLGHHMILTGIYLTPTVKAFHIWALNLANLVWSRIDAGSMFAQGSWNKSILYEERQQLVVFGDRSRDLLHDYNNRQVNYNQVAIVELEAFGIYTFPQEVSAPMAQELGLSLLDEPSMADMEIITEDKVSIPVNSSIIRLRWPYFATLLKKKDQKTFKRLVFPETHRVTLAFLQFLYTDHLITAQQHHPQVLSRLLLLSDMYCLPRLGDLVTHALHQVLTISTSSLVYEISALTGRIALQVRALRVMINTKKIIQQQQQQQASNPLVTNTPLALSINRPTVPSQPFSPVSQRTSTDSERFPTGIQSPTSPTMPRWAAVSKPPSNDSIFTPALKSSRSSAVHQRIPPGVLERTRKASVPPFPLPHLHTGLISPTYEGSNKAFRF</sequence>
<keyword evidence="2" id="KW-0677">Repeat</keyword>
<dbReference type="EMBL" id="JAANIU010001783">
    <property type="protein sequence ID" value="KAG1566318.1"/>
    <property type="molecule type" value="Genomic_DNA"/>
</dbReference>
<dbReference type="OMA" id="KLEWIHG"/>
<name>A0A9P6YX52_9FUNG</name>
<keyword evidence="1" id="KW-0880">Kelch repeat</keyword>
<organism evidence="5 6">
    <name type="scientific">Rhizopus delemar</name>
    <dbReference type="NCBI Taxonomy" id="936053"/>
    <lineage>
        <taxon>Eukaryota</taxon>
        <taxon>Fungi</taxon>
        <taxon>Fungi incertae sedis</taxon>
        <taxon>Mucoromycota</taxon>
        <taxon>Mucoromycotina</taxon>
        <taxon>Mucoromycetes</taxon>
        <taxon>Mucorales</taxon>
        <taxon>Mucorineae</taxon>
        <taxon>Rhizopodaceae</taxon>
        <taxon>Rhizopus</taxon>
    </lineage>
</organism>
<dbReference type="InterPro" id="IPR011333">
    <property type="entry name" value="SKP1/BTB/POZ_sf"/>
</dbReference>
<evidence type="ECO:0000313" key="6">
    <source>
        <dbReference type="Proteomes" id="UP000740926"/>
    </source>
</evidence>
<dbReference type="SUPFAM" id="SSF117281">
    <property type="entry name" value="Kelch motif"/>
    <property type="match status" value="1"/>
</dbReference>
<evidence type="ECO:0000256" key="3">
    <source>
        <dbReference type="SAM" id="MobiDB-lite"/>
    </source>
</evidence>
<dbReference type="SUPFAM" id="SSF54695">
    <property type="entry name" value="POZ domain"/>
    <property type="match status" value="1"/>
</dbReference>
<dbReference type="PANTHER" id="PTHR43503">
    <property type="entry name" value="MCG48959-RELATED"/>
    <property type="match status" value="1"/>
</dbReference>
<feature type="region of interest" description="Disordered" evidence="3">
    <location>
        <begin position="546"/>
        <end position="592"/>
    </location>
</feature>
<dbReference type="GO" id="GO:0005829">
    <property type="term" value="C:cytosol"/>
    <property type="evidence" value="ECO:0007669"/>
    <property type="project" value="TreeGrafter"/>
</dbReference>
<dbReference type="AlphaFoldDB" id="A0A9P6YX52"/>
<accession>A0A9P6YX52</accession>
<dbReference type="Proteomes" id="UP000740926">
    <property type="component" value="Unassembled WGS sequence"/>
</dbReference>
<proteinExistence type="predicted"/>
<evidence type="ECO:0000256" key="2">
    <source>
        <dbReference type="ARBA" id="ARBA00022737"/>
    </source>
</evidence>
<evidence type="ECO:0000256" key="1">
    <source>
        <dbReference type="ARBA" id="ARBA00022441"/>
    </source>
</evidence>
<dbReference type="InterPro" id="IPR000210">
    <property type="entry name" value="BTB/POZ_dom"/>
</dbReference>
<comment type="caution">
    <text evidence="5">The sequence shown here is derived from an EMBL/GenBank/DDBJ whole genome shotgun (WGS) entry which is preliminary data.</text>
</comment>
<keyword evidence="6" id="KW-1185">Reference proteome</keyword>
<dbReference type="Pfam" id="PF24681">
    <property type="entry name" value="Kelch_KLHDC2_KLHL20_DRC7"/>
    <property type="match status" value="1"/>
</dbReference>
<feature type="domain" description="BTB" evidence="4">
    <location>
        <begin position="382"/>
        <end position="486"/>
    </location>
</feature>
<feature type="region of interest" description="Disordered" evidence="3">
    <location>
        <begin position="1"/>
        <end position="20"/>
    </location>
</feature>
<evidence type="ECO:0000313" key="5">
    <source>
        <dbReference type="EMBL" id="KAG1566318.1"/>
    </source>
</evidence>